<dbReference type="AlphaFoldDB" id="A0AA46I6J1"/>
<evidence type="ECO:0000259" key="2">
    <source>
        <dbReference type="Pfam" id="PF13476"/>
    </source>
</evidence>
<feature type="coiled-coil region" evidence="1">
    <location>
        <begin position="393"/>
        <end position="482"/>
    </location>
</feature>
<protein>
    <submittedName>
        <fullName evidence="3">DNA sulfur modification protein DndD</fullName>
    </submittedName>
</protein>
<feature type="domain" description="Rad50/SbcC-type AAA" evidence="2">
    <location>
        <begin position="5"/>
        <end position="288"/>
    </location>
</feature>
<dbReference type="GO" id="GO:0006302">
    <property type="term" value="P:double-strand break repair"/>
    <property type="evidence" value="ECO:0007669"/>
    <property type="project" value="InterPro"/>
</dbReference>
<dbReference type="RefSeq" id="WP_134112199.1">
    <property type="nucleotide sequence ID" value="NZ_SOBG01000001.1"/>
</dbReference>
<dbReference type="InterPro" id="IPR038729">
    <property type="entry name" value="Rad50/SbcC_AAA"/>
</dbReference>
<proteinExistence type="predicted"/>
<dbReference type="SUPFAM" id="SSF52540">
    <property type="entry name" value="P-loop containing nucleoside triphosphate hydrolases"/>
    <property type="match status" value="1"/>
</dbReference>
<keyword evidence="1" id="KW-0175">Coiled coil</keyword>
<accession>A0AA46I6J1</accession>
<dbReference type="Pfam" id="PF13476">
    <property type="entry name" value="AAA_23"/>
    <property type="match status" value="1"/>
</dbReference>
<dbReference type="PANTHER" id="PTHR32114">
    <property type="entry name" value="ABC TRANSPORTER ABCH.3"/>
    <property type="match status" value="1"/>
</dbReference>
<dbReference type="GO" id="GO:0016887">
    <property type="term" value="F:ATP hydrolysis activity"/>
    <property type="evidence" value="ECO:0007669"/>
    <property type="project" value="InterPro"/>
</dbReference>
<dbReference type="Proteomes" id="UP000294678">
    <property type="component" value="Unassembled WGS sequence"/>
</dbReference>
<evidence type="ECO:0000313" key="3">
    <source>
        <dbReference type="EMBL" id="TDT72505.1"/>
    </source>
</evidence>
<feature type="coiled-coil region" evidence="1">
    <location>
        <begin position="215"/>
        <end position="293"/>
    </location>
</feature>
<comment type="caution">
    <text evidence="3">The sequence shown here is derived from an EMBL/GenBank/DDBJ whole genome shotgun (WGS) entry which is preliminary data.</text>
</comment>
<reference evidence="3 4" key="1">
    <citation type="submission" date="2019-03" db="EMBL/GenBank/DDBJ databases">
        <title>Genomic Encyclopedia of Type Strains, Phase IV (KMG-IV): sequencing the most valuable type-strain genomes for metagenomic binning, comparative biology and taxonomic classification.</title>
        <authorList>
            <person name="Goeker M."/>
        </authorList>
    </citation>
    <scope>NUCLEOTIDE SEQUENCE [LARGE SCALE GENOMIC DNA]</scope>
    <source>
        <strain evidence="3 4">DSM 100055</strain>
    </source>
</reference>
<sequence>MKILKIYLENFRQFYGKQEIVFSKGEKNITVIFGENGKGKTSIFRALIFALFGNKFLEQDNEKEKIHLVNFNILDENIGCPVEACVKVEFEENGKVYFLERSITGYKVKNEIVEKVNKAKLYMQDSKGNYSGDPIVDENFIKSQIEKIISSNIKDFFLFDGEKIDALAKTNILIRKKVKQGIVQLLQIDKLDKSIEITKNLYNKENKLISTQSSNMNIKSIEERIEDKMKKLNENFEVIKKNEEELEFCKEELDEIDIKLSKSEPIKRIQEESKNIKVKIKEYNEKLNLLKGNLSRSYFNSLHQFFMKDSYEEVKEYLNQLLTEQKDLVSIEIIDKILLEMKCICGTNLNIDKEALKNIEKIKNEYKKSELTPLIRLINEIVHDFSLNKDEIINNIRKDLLKIKNTKDELNKLHFLLEKNNDDIKEYSKEEENLTKLEEISEKLKTKFEKLKIDIRALHKVNDDLKKNINKEQKELEVLMSKDKSLRADYERLKYLNILKENFENIFEKYSSKIRKDLSYECTKIFNKLIDIKNKNLINEININEKYEIELKNWSDIQTNQDISQGQRQIIALSFITALAKIASGGRENIEFPLFMDTPLARISGENRDNIIDNIPELTVQWILLLTDTEFTVTEELKIKSTQRLGKWYILEQIKNGYTKITSKKLDDSIAKRR</sequence>
<evidence type="ECO:0000313" key="4">
    <source>
        <dbReference type="Proteomes" id="UP000294678"/>
    </source>
</evidence>
<gene>
    <name evidence="3" type="ORF">EV215_0315</name>
</gene>
<organism evidence="3 4">
    <name type="scientific">Hypnocyclicus thermotrophus</name>
    <dbReference type="NCBI Taxonomy" id="1627895"/>
    <lineage>
        <taxon>Bacteria</taxon>
        <taxon>Fusobacteriati</taxon>
        <taxon>Fusobacteriota</taxon>
        <taxon>Fusobacteriia</taxon>
        <taxon>Fusobacteriales</taxon>
        <taxon>Fusobacteriaceae</taxon>
        <taxon>Hypnocyclicus</taxon>
    </lineage>
</organism>
<name>A0AA46I6J1_9FUSO</name>
<keyword evidence="4" id="KW-1185">Reference proteome</keyword>
<evidence type="ECO:0000256" key="1">
    <source>
        <dbReference type="SAM" id="Coils"/>
    </source>
</evidence>
<dbReference type="PANTHER" id="PTHR32114:SF2">
    <property type="entry name" value="ABC TRANSPORTER ABCH.3"/>
    <property type="match status" value="1"/>
</dbReference>
<dbReference type="EMBL" id="SOBG01000001">
    <property type="protein sequence ID" value="TDT72505.1"/>
    <property type="molecule type" value="Genomic_DNA"/>
</dbReference>
<dbReference type="InterPro" id="IPR027417">
    <property type="entry name" value="P-loop_NTPase"/>
</dbReference>
<dbReference type="Gene3D" id="3.40.50.300">
    <property type="entry name" value="P-loop containing nucleotide triphosphate hydrolases"/>
    <property type="match status" value="2"/>
</dbReference>